<dbReference type="HOGENOM" id="CLU_767330_0_0_1"/>
<dbReference type="eggNOG" id="ENOG502S47W">
    <property type="taxonomic scope" value="Eukaryota"/>
</dbReference>
<dbReference type="EMBL" id="AE016820">
    <property type="protein sequence ID" value="AAS54461.1"/>
    <property type="molecule type" value="Genomic_DNA"/>
</dbReference>
<keyword evidence="3" id="KW-1185">Reference proteome</keyword>
<feature type="compositionally biased region" description="Polar residues" evidence="1">
    <location>
        <begin position="76"/>
        <end position="87"/>
    </location>
</feature>
<accession>Q750I0</accession>
<feature type="region of interest" description="Disordered" evidence="1">
    <location>
        <begin position="1"/>
        <end position="39"/>
    </location>
</feature>
<sequence length="344" mass="38683">MDFTSDLNSRDSSNGSSAGGRSSSSPAGQLSSGQEFMNDDEIQISNLQETKDALLQQRAKLLALVANRKKELAAVQQRSANARQQQTDAEESLIPKDPGGLLELFTKALNTSTGLAEKRSTRTQINGASQLEEELLNKYDVLPLLNRNLRLAALVRSCPHMRIESANPSDMRIRYLVDYQDEDLFQLHCNIDIDSSTGYVRSFSDVQLISDMPEHTLGLLKEYTIRTGNIAYLLFGCNEYTRLCIRRNAVLSSLQDSACKTIPHLKVVQHSMDLIKFAKNSWQIEVRFDVLFIEERLPFPSSNIQATLYKNGAMMEDVQDILNGLIREYGVKEGILQLIRSLYI</sequence>
<reference evidence="3" key="2">
    <citation type="journal article" date="2013" name="G3 (Bethesda)">
        <title>Genomes of Ashbya fungi isolated from insects reveal four mating-type loci, numerous translocations, lack of transposons, and distinct gene duplications.</title>
        <authorList>
            <person name="Dietrich F.S."/>
            <person name="Voegeli S."/>
            <person name="Kuo S."/>
            <person name="Philippsen P."/>
        </authorList>
    </citation>
    <scope>GENOME REANNOTATION</scope>
    <source>
        <strain evidence="3">ATCC 10895 / CBS 109.51 / FGSC 9923 / NRRL Y-1056</strain>
    </source>
</reference>
<dbReference type="FunCoup" id="Q750I0">
    <property type="interactions" value="150"/>
</dbReference>
<dbReference type="GeneID" id="4622936"/>
<evidence type="ECO:0000313" key="2">
    <source>
        <dbReference type="EMBL" id="AAS54461.1"/>
    </source>
</evidence>
<dbReference type="RefSeq" id="NP_986637.1">
    <property type="nucleotide sequence ID" value="NM_211699.1"/>
</dbReference>
<dbReference type="KEGG" id="ago:AGOS_AGL029W"/>
<organism evidence="2 3">
    <name type="scientific">Eremothecium gossypii (strain ATCC 10895 / CBS 109.51 / FGSC 9923 / NRRL Y-1056)</name>
    <name type="common">Yeast</name>
    <name type="synonym">Ashbya gossypii</name>
    <dbReference type="NCBI Taxonomy" id="284811"/>
    <lineage>
        <taxon>Eukaryota</taxon>
        <taxon>Fungi</taxon>
        <taxon>Dikarya</taxon>
        <taxon>Ascomycota</taxon>
        <taxon>Saccharomycotina</taxon>
        <taxon>Saccharomycetes</taxon>
        <taxon>Saccharomycetales</taxon>
        <taxon>Saccharomycetaceae</taxon>
        <taxon>Eremothecium</taxon>
    </lineage>
</organism>
<protein>
    <submittedName>
        <fullName evidence="2">AGL029Wp</fullName>
    </submittedName>
</protein>
<dbReference type="Proteomes" id="UP000000591">
    <property type="component" value="Chromosome VII"/>
</dbReference>
<dbReference type="STRING" id="284811.Q750I0"/>
<evidence type="ECO:0000313" key="3">
    <source>
        <dbReference type="Proteomes" id="UP000000591"/>
    </source>
</evidence>
<dbReference type="AlphaFoldDB" id="Q750I0"/>
<proteinExistence type="predicted"/>
<feature type="compositionally biased region" description="Low complexity" evidence="1">
    <location>
        <begin position="1"/>
        <end position="33"/>
    </location>
</feature>
<feature type="region of interest" description="Disordered" evidence="1">
    <location>
        <begin position="76"/>
        <end position="95"/>
    </location>
</feature>
<evidence type="ECO:0000256" key="1">
    <source>
        <dbReference type="SAM" id="MobiDB-lite"/>
    </source>
</evidence>
<name>Q750I0_EREGS</name>
<reference evidence="2 3" key="1">
    <citation type="journal article" date="2004" name="Science">
        <title>The Ashbya gossypii genome as a tool for mapping the ancient Saccharomyces cerevisiae genome.</title>
        <authorList>
            <person name="Dietrich F.S."/>
            <person name="Voegeli S."/>
            <person name="Brachat S."/>
            <person name="Lerch A."/>
            <person name="Gates K."/>
            <person name="Steiner S."/>
            <person name="Mohr C."/>
            <person name="Pohlmann R."/>
            <person name="Luedi P."/>
            <person name="Choi S."/>
            <person name="Wing R.A."/>
            <person name="Flavier A."/>
            <person name="Gaffney T.D."/>
            <person name="Philippsen P."/>
        </authorList>
    </citation>
    <scope>NUCLEOTIDE SEQUENCE [LARGE SCALE GENOMIC DNA]</scope>
    <source>
        <strain evidence="3">ATCC 10895 / CBS 109.51 / FGSC 9923 / NRRL Y-1056</strain>
    </source>
</reference>
<gene>
    <name evidence="2" type="ORF">AGOS_AGL029W</name>
</gene>
<dbReference type="InParanoid" id="Q750I0"/>
<dbReference type="OrthoDB" id="4036276at2759"/>